<dbReference type="EMBL" id="AEMG01000019">
    <property type="protein sequence ID" value="EFW90752.1"/>
    <property type="molecule type" value="Genomic_DNA"/>
</dbReference>
<feature type="compositionally biased region" description="Basic and acidic residues" evidence="1">
    <location>
        <begin position="151"/>
        <end position="162"/>
    </location>
</feature>
<protein>
    <recommendedName>
        <fullName evidence="2">DUF7310 domain-containing protein</fullName>
    </recommendedName>
</protein>
<feature type="compositionally biased region" description="Polar residues" evidence="1">
    <location>
        <begin position="9"/>
        <end position="19"/>
    </location>
</feature>
<feature type="region of interest" description="Disordered" evidence="1">
    <location>
        <begin position="85"/>
        <end position="173"/>
    </location>
</feature>
<dbReference type="AlphaFoldDB" id="E7QWU9"/>
<dbReference type="RefSeq" id="WP_007981611.1">
    <property type="nucleotide sequence ID" value="NZ_AEMG01000019.1"/>
</dbReference>
<keyword evidence="6" id="KW-1185">Reference proteome</keyword>
<evidence type="ECO:0000313" key="3">
    <source>
        <dbReference type="EMBL" id="EFW90752.1"/>
    </source>
</evidence>
<evidence type="ECO:0000313" key="6">
    <source>
        <dbReference type="Proteomes" id="UP000184203"/>
    </source>
</evidence>
<feature type="compositionally biased region" description="Polar residues" evidence="1">
    <location>
        <begin position="122"/>
        <end position="143"/>
    </location>
</feature>
<sequence length="173" mass="18946">MPDLETLSERVSTLEQTLTDGEIPALQDDAELRRTTADLAARMDELETELDELDAAVQALRGYVGNIRAVNDDVERRVDAALAKAEACQSDTSKRSFETGRNRTASRSNRVTSARQFGMDSESGSKTGRQHSGNDSEGSGRSNPPSPYEIPRTDGDRTESGDRSLTARLRELL</sequence>
<dbReference type="InterPro" id="IPR055734">
    <property type="entry name" value="DUF7310"/>
</dbReference>
<feature type="region of interest" description="Disordered" evidence="1">
    <location>
        <begin position="1"/>
        <end position="21"/>
    </location>
</feature>
<dbReference type="EMBL" id="FRAN01000001">
    <property type="protein sequence ID" value="SHK21392.1"/>
    <property type="molecule type" value="Genomic_DNA"/>
</dbReference>
<feature type="compositionally biased region" description="Polar residues" evidence="1">
    <location>
        <begin position="102"/>
        <end position="115"/>
    </location>
</feature>
<proteinExistence type="predicted"/>
<dbReference type="STRING" id="797209.GCA_000376445_03149"/>
<dbReference type="Pfam" id="PF23991">
    <property type="entry name" value="DUF7310"/>
    <property type="match status" value="1"/>
</dbReference>
<reference evidence="6" key="2">
    <citation type="submission" date="2016-11" db="EMBL/GenBank/DDBJ databases">
        <authorList>
            <person name="Varghese N."/>
            <person name="Submissions S."/>
        </authorList>
    </citation>
    <scope>NUCLEOTIDE SEQUENCE [LARGE SCALE GENOMIC DNA]</scope>
    <source>
        <strain evidence="6">DX253</strain>
    </source>
</reference>
<reference evidence="4" key="3">
    <citation type="submission" date="2016-11" db="EMBL/GenBank/DDBJ databases">
        <authorList>
            <person name="Jaros S."/>
            <person name="Januszkiewicz K."/>
            <person name="Wedrychowicz H."/>
        </authorList>
    </citation>
    <scope>NUCLEOTIDE SEQUENCE [LARGE SCALE GENOMIC DNA]</scope>
    <source>
        <strain evidence="4">DX253</strain>
    </source>
</reference>
<name>E7QWU9_HALPU</name>
<dbReference type="eggNOG" id="arCOG07564">
    <property type="taxonomic scope" value="Archaea"/>
</dbReference>
<evidence type="ECO:0000313" key="5">
    <source>
        <dbReference type="Proteomes" id="UP000003751"/>
    </source>
</evidence>
<dbReference type="Gene3D" id="1.10.287.1490">
    <property type="match status" value="1"/>
</dbReference>
<accession>E7QWU9</accession>
<evidence type="ECO:0000313" key="4">
    <source>
        <dbReference type="EMBL" id="SHK21392.1"/>
    </source>
</evidence>
<dbReference type="PATRIC" id="fig|797209.4.peg.3209"/>
<feature type="compositionally biased region" description="Basic and acidic residues" evidence="1">
    <location>
        <begin position="92"/>
        <end position="101"/>
    </location>
</feature>
<reference evidence="3 5" key="1">
    <citation type="journal article" date="2014" name="ISME J.">
        <title>Trehalose/2-sulfotrehalose biosynthesis and glycine-betaine uptake are widely spread mechanisms for osmoadaptation in the Halobacteriales.</title>
        <authorList>
            <person name="Youssef N.H."/>
            <person name="Savage-Ashlock K.N."/>
            <person name="McCully A.L."/>
            <person name="Luedtke B."/>
            <person name="Shaw E.I."/>
            <person name="Hoff W.D."/>
            <person name="Elshahed M.S."/>
        </authorList>
    </citation>
    <scope>NUCLEOTIDE SEQUENCE [LARGE SCALE GENOMIC DNA]</scope>
    <source>
        <strain evidence="3 5">DX253</strain>
    </source>
</reference>
<organism evidence="3 5">
    <name type="scientific">Haladaptatus paucihalophilus DX253</name>
    <dbReference type="NCBI Taxonomy" id="797209"/>
    <lineage>
        <taxon>Archaea</taxon>
        <taxon>Methanobacteriati</taxon>
        <taxon>Methanobacteriota</taxon>
        <taxon>Stenosarchaea group</taxon>
        <taxon>Halobacteria</taxon>
        <taxon>Halobacteriales</taxon>
        <taxon>Haladaptataceae</taxon>
        <taxon>Haladaptatus</taxon>
    </lineage>
</organism>
<evidence type="ECO:0000259" key="2">
    <source>
        <dbReference type="Pfam" id="PF23991"/>
    </source>
</evidence>
<dbReference type="OrthoDB" id="206571at2157"/>
<gene>
    <name evidence="4" type="ORF">SAMN05444342_0969</name>
    <name evidence="3" type="ORF">ZOD2009_16438</name>
</gene>
<evidence type="ECO:0000256" key="1">
    <source>
        <dbReference type="SAM" id="MobiDB-lite"/>
    </source>
</evidence>
<dbReference type="Proteomes" id="UP000184203">
    <property type="component" value="Unassembled WGS sequence"/>
</dbReference>
<dbReference type="Proteomes" id="UP000003751">
    <property type="component" value="Unassembled WGS sequence"/>
</dbReference>
<feature type="domain" description="DUF7310" evidence="2">
    <location>
        <begin position="7"/>
        <end position="87"/>
    </location>
</feature>